<dbReference type="Proteomes" id="UP000094501">
    <property type="component" value="Unassembled WGS sequence"/>
</dbReference>
<evidence type="ECO:0000313" key="1">
    <source>
        <dbReference type="EMBL" id="ODS01083.1"/>
    </source>
</evidence>
<organism evidence="1 2">
    <name type="scientific">Methyloceanibacter methanicus</name>
    <dbReference type="NCBI Taxonomy" id="1774968"/>
    <lineage>
        <taxon>Bacteria</taxon>
        <taxon>Pseudomonadati</taxon>
        <taxon>Pseudomonadota</taxon>
        <taxon>Alphaproteobacteria</taxon>
        <taxon>Hyphomicrobiales</taxon>
        <taxon>Hyphomicrobiaceae</taxon>
        <taxon>Methyloceanibacter</taxon>
    </lineage>
</organism>
<dbReference type="SUPFAM" id="SSF53335">
    <property type="entry name" value="S-adenosyl-L-methionine-dependent methyltransferases"/>
    <property type="match status" value="1"/>
</dbReference>
<protein>
    <recommendedName>
        <fullName evidence="3">Methyltransferase type 11 domain-containing protein</fullName>
    </recommendedName>
</protein>
<accession>A0A1E3W5J6</accession>
<reference evidence="1 2" key="1">
    <citation type="journal article" date="2016" name="Environ. Microbiol.">
        <title>New Methyloceanibacter diversity from North Sea sediments includes methanotroph containing solely the soluble methane monooxygenase.</title>
        <authorList>
            <person name="Vekeman B."/>
            <person name="Kerckhof F.M."/>
            <person name="Cremers G."/>
            <person name="de Vos P."/>
            <person name="Vandamme P."/>
            <person name="Boon N."/>
            <person name="Op den Camp H.J."/>
            <person name="Heylen K."/>
        </authorList>
    </citation>
    <scope>NUCLEOTIDE SEQUENCE [LARGE SCALE GENOMIC DNA]</scope>
    <source>
        <strain evidence="1 2">R-67174</strain>
    </source>
</reference>
<dbReference type="Pfam" id="PF01135">
    <property type="entry name" value="PCMT"/>
    <property type="match status" value="1"/>
</dbReference>
<name>A0A1E3W5J6_9HYPH</name>
<keyword evidence="2" id="KW-1185">Reference proteome</keyword>
<dbReference type="RefSeq" id="WP_069435928.1">
    <property type="nucleotide sequence ID" value="NZ_LPWG01000002.1"/>
</dbReference>
<dbReference type="EMBL" id="LPWG01000002">
    <property type="protein sequence ID" value="ODS01083.1"/>
    <property type="molecule type" value="Genomic_DNA"/>
</dbReference>
<evidence type="ECO:0000313" key="2">
    <source>
        <dbReference type="Proteomes" id="UP000094501"/>
    </source>
</evidence>
<proteinExistence type="predicted"/>
<dbReference type="AlphaFoldDB" id="A0A1E3W5J6"/>
<dbReference type="Gene3D" id="3.40.50.150">
    <property type="entry name" value="Vaccinia Virus protein VP39"/>
    <property type="match status" value="1"/>
</dbReference>
<dbReference type="STRING" id="1774968.AUC68_11920"/>
<evidence type="ECO:0008006" key="3">
    <source>
        <dbReference type="Google" id="ProtNLM"/>
    </source>
</evidence>
<comment type="caution">
    <text evidence="1">The sequence shown here is derived from an EMBL/GenBank/DDBJ whole genome shotgun (WGS) entry which is preliminary data.</text>
</comment>
<sequence length="90" mass="9593">MSEATPANTDGYIHSRDEQEYARLRNQAEMWQGASEALFDEIGLAPGMSCLDVGSGPGSVMRLMADRVGEKGTVTGLRSTAVSGARRSQT</sequence>
<dbReference type="InterPro" id="IPR029063">
    <property type="entry name" value="SAM-dependent_MTases_sf"/>
</dbReference>
<gene>
    <name evidence="1" type="ORF">AUC68_11920</name>
</gene>